<gene>
    <name evidence="1" type="ORF">M3215_15755</name>
</gene>
<proteinExistence type="predicted"/>
<protein>
    <submittedName>
        <fullName evidence="1">Site-specific integrase</fullName>
    </submittedName>
</protein>
<accession>A0ACC6AAB7</accession>
<keyword evidence="2" id="KW-1185">Reference proteome</keyword>
<comment type="caution">
    <text evidence="1">The sequence shown here is derived from an EMBL/GenBank/DDBJ whole genome shotgun (WGS) entry which is preliminary data.</text>
</comment>
<evidence type="ECO:0000313" key="2">
    <source>
        <dbReference type="Proteomes" id="UP001202289"/>
    </source>
</evidence>
<organism evidence="1 2">
    <name type="scientific">Bacillus cytotoxicus</name>
    <dbReference type="NCBI Taxonomy" id="580165"/>
    <lineage>
        <taxon>Bacteria</taxon>
        <taxon>Bacillati</taxon>
        <taxon>Bacillota</taxon>
        <taxon>Bacilli</taxon>
        <taxon>Bacillales</taxon>
        <taxon>Bacillaceae</taxon>
        <taxon>Bacillus</taxon>
        <taxon>Bacillus cereus group</taxon>
    </lineage>
</organism>
<sequence>MKFNVLPVHNQHSLLNNKEKFAHTIAVWNEDFLKKAEDRKEENERQHTYSYEGFSDEEILYYYLNRQTHFDKEKRVKDTSRLLYSRDLSQFYLFIKEHIEFLQMDVEHFIEGKVWVNLRKRHIRNYQKWLAEEAISYQSKETYKPATISRKLRITRSFLKWLYEIEYITEPLYIEILSTTITKKHKPRRELSYEEVKQLLSYYKNNPINYALLSILATTGLRVAEVAHARWEDLEYDALRDRYYLYVNTKGDSERIVPINKAVFERIIAFRIRRRLPIELEIKHGGTIFQTKNHKAYKENYLSQYITKIIKETDLSFTKNEKITPHFFRHFYVQYLYDYKKLPPHIIAAAVGHKDDRTTKENYLKQRLMKDHDAGNLILDDEF</sequence>
<name>A0ACC6AAB7_9BACI</name>
<dbReference type="Proteomes" id="UP001202289">
    <property type="component" value="Unassembled WGS sequence"/>
</dbReference>
<reference evidence="1" key="1">
    <citation type="submission" date="2022-05" db="EMBL/GenBank/DDBJ databases">
        <title>Comparative Genomics of Spacecraft Associated Microbes.</title>
        <authorList>
            <person name="Tran M.T."/>
            <person name="Wright A."/>
            <person name="Seuylemezian A."/>
            <person name="Eisen J."/>
            <person name="Coil D."/>
        </authorList>
    </citation>
    <scope>NUCLEOTIDE SEQUENCE</scope>
    <source>
        <strain evidence="1">FAIRING 10M-2.2</strain>
    </source>
</reference>
<dbReference type="EMBL" id="JAMBOP010000020">
    <property type="protein sequence ID" value="MCM3737214.1"/>
    <property type="molecule type" value="Genomic_DNA"/>
</dbReference>
<evidence type="ECO:0000313" key="1">
    <source>
        <dbReference type="EMBL" id="MCM3737214.1"/>
    </source>
</evidence>